<organism evidence="3 4">
    <name type="scientific">Dactylosporangium aurantiacum</name>
    <dbReference type="NCBI Taxonomy" id="35754"/>
    <lineage>
        <taxon>Bacteria</taxon>
        <taxon>Bacillati</taxon>
        <taxon>Actinomycetota</taxon>
        <taxon>Actinomycetes</taxon>
        <taxon>Micromonosporales</taxon>
        <taxon>Micromonosporaceae</taxon>
        <taxon>Dactylosporangium</taxon>
    </lineage>
</organism>
<gene>
    <name evidence="3" type="ORF">Daura_26060</name>
</gene>
<feature type="region of interest" description="Disordered" evidence="1">
    <location>
        <begin position="1"/>
        <end position="20"/>
    </location>
</feature>
<dbReference type="EMBL" id="CP073767">
    <property type="protein sequence ID" value="UWZ50312.1"/>
    <property type="molecule type" value="Genomic_DNA"/>
</dbReference>
<name>A0A9Q9I6R7_9ACTN</name>
<evidence type="ECO:0000313" key="3">
    <source>
        <dbReference type="EMBL" id="UWZ50312.1"/>
    </source>
</evidence>
<keyword evidence="2" id="KW-0472">Membrane</keyword>
<keyword evidence="4" id="KW-1185">Reference proteome</keyword>
<dbReference type="OrthoDB" id="3425969at2"/>
<protein>
    <submittedName>
        <fullName evidence="3">Uncharacterized protein</fullName>
    </submittedName>
</protein>
<feature type="region of interest" description="Disordered" evidence="1">
    <location>
        <begin position="364"/>
        <end position="389"/>
    </location>
</feature>
<dbReference type="Proteomes" id="UP001058003">
    <property type="component" value="Chromosome"/>
</dbReference>
<feature type="compositionally biased region" description="Pro residues" evidence="1">
    <location>
        <begin position="203"/>
        <end position="225"/>
    </location>
</feature>
<sequence>MPDQRPPVPPRRPGRPVDPVLGYGPAAEVARRLRTVRAAAGDPSYQKMATRVRSNATTMSQTDRGDRLPLLVNLVNYLVACDADTATVEAWRRDHPEYERRAAAFRPDLTDVHSRCDLYGALADLLRDAGVTAAELSRRKVHAEQHGAPDALPVPVPGDAALSADPRTTPPTDHGLLWSVYLAGGTGPDVRHWAQCLERLGPPETPEPGPAPGPHAMPPEPPAVVPAPAAAPQRRGPRWRTARVAVAAGLLVLLLTGVAYAAGAVAERAGDRAAHPSPGRSGDGGVPTSSPPVNATGGAPAVAELDAIIEATARTDVPTGNWAHVDFALTVYGPAPDYRRVVNEVTEQLDWSMGAQGRRVVHGTDVAPSPETLPPGPPRGAAGPPSADPDELRRVLELRRRPGGASVLILGVADLCDSYPLTAAQRVAVLRMLRAAPDLAYQGKATVDELRAPGKAFSADGPDGTREVLVLDPATGRLLEHQSLSGGPGGSFVQTRRVVYLRSYWDDLPD</sequence>
<evidence type="ECO:0000313" key="4">
    <source>
        <dbReference type="Proteomes" id="UP001058003"/>
    </source>
</evidence>
<dbReference type="AlphaFoldDB" id="A0A9Q9I6R7"/>
<evidence type="ECO:0000256" key="2">
    <source>
        <dbReference type="SAM" id="Phobius"/>
    </source>
</evidence>
<keyword evidence="2" id="KW-1133">Transmembrane helix</keyword>
<dbReference type="KEGG" id="daur:Daura_26060"/>
<proteinExistence type="predicted"/>
<accession>A0A9Q9I6R7</accession>
<feature type="region of interest" description="Disordered" evidence="1">
    <location>
        <begin position="269"/>
        <end position="298"/>
    </location>
</feature>
<feature type="compositionally biased region" description="Pro residues" evidence="1">
    <location>
        <begin position="1"/>
        <end position="11"/>
    </location>
</feature>
<feature type="transmembrane region" description="Helical" evidence="2">
    <location>
        <begin position="244"/>
        <end position="266"/>
    </location>
</feature>
<keyword evidence="2" id="KW-0812">Transmembrane</keyword>
<dbReference type="RefSeq" id="WP_033364241.1">
    <property type="nucleotide sequence ID" value="NZ_CP073767.1"/>
</dbReference>
<feature type="region of interest" description="Disordered" evidence="1">
    <location>
        <begin position="142"/>
        <end position="170"/>
    </location>
</feature>
<reference evidence="3" key="1">
    <citation type="submission" date="2021-04" db="EMBL/GenBank/DDBJ databases">
        <title>Dactylosporangium aurantiacum NRRL B-8018 full assembly.</title>
        <authorList>
            <person name="Hartkoorn R.C."/>
            <person name="Beaudoing E."/>
            <person name="Hot D."/>
        </authorList>
    </citation>
    <scope>NUCLEOTIDE SEQUENCE</scope>
    <source>
        <strain evidence="3">NRRL B-8018</strain>
    </source>
</reference>
<evidence type="ECO:0000256" key="1">
    <source>
        <dbReference type="SAM" id="MobiDB-lite"/>
    </source>
</evidence>
<feature type="region of interest" description="Disordered" evidence="1">
    <location>
        <begin position="199"/>
        <end position="236"/>
    </location>
</feature>